<dbReference type="EMBL" id="ASHM01038885">
    <property type="protein sequence ID" value="PNX80923.1"/>
    <property type="molecule type" value="Genomic_DNA"/>
</dbReference>
<organism evidence="2 3">
    <name type="scientific">Trifolium pratense</name>
    <name type="common">Red clover</name>
    <dbReference type="NCBI Taxonomy" id="57577"/>
    <lineage>
        <taxon>Eukaryota</taxon>
        <taxon>Viridiplantae</taxon>
        <taxon>Streptophyta</taxon>
        <taxon>Embryophyta</taxon>
        <taxon>Tracheophyta</taxon>
        <taxon>Spermatophyta</taxon>
        <taxon>Magnoliopsida</taxon>
        <taxon>eudicotyledons</taxon>
        <taxon>Gunneridae</taxon>
        <taxon>Pentapetalae</taxon>
        <taxon>rosids</taxon>
        <taxon>fabids</taxon>
        <taxon>Fabales</taxon>
        <taxon>Fabaceae</taxon>
        <taxon>Papilionoideae</taxon>
        <taxon>50 kb inversion clade</taxon>
        <taxon>NPAAA clade</taxon>
        <taxon>Hologalegina</taxon>
        <taxon>IRL clade</taxon>
        <taxon>Trifolieae</taxon>
        <taxon>Trifolium</taxon>
    </lineage>
</organism>
<name>A0A2K3LQY2_TRIPR</name>
<evidence type="ECO:0000313" key="2">
    <source>
        <dbReference type="EMBL" id="PNX80923.1"/>
    </source>
</evidence>
<gene>
    <name evidence="2" type="ORF">L195_g036937</name>
</gene>
<reference evidence="2 3" key="2">
    <citation type="journal article" date="2017" name="Front. Plant Sci.">
        <title>Gene Classification and Mining of Molecular Markers Useful in Red Clover (Trifolium pratense) Breeding.</title>
        <authorList>
            <person name="Istvanek J."/>
            <person name="Dluhosova J."/>
            <person name="Dluhos P."/>
            <person name="Patkova L."/>
            <person name="Nedelnik J."/>
            <person name="Repkova J."/>
        </authorList>
    </citation>
    <scope>NUCLEOTIDE SEQUENCE [LARGE SCALE GENOMIC DNA]</scope>
    <source>
        <strain evidence="3">cv. Tatra</strain>
        <tissue evidence="2">Young leaves</tissue>
    </source>
</reference>
<reference evidence="2 3" key="1">
    <citation type="journal article" date="2014" name="Am. J. Bot.">
        <title>Genome assembly and annotation for red clover (Trifolium pratense; Fabaceae).</title>
        <authorList>
            <person name="Istvanek J."/>
            <person name="Jaros M."/>
            <person name="Krenek A."/>
            <person name="Repkova J."/>
        </authorList>
    </citation>
    <scope>NUCLEOTIDE SEQUENCE [LARGE SCALE GENOMIC DNA]</scope>
    <source>
        <strain evidence="3">cv. Tatra</strain>
        <tissue evidence="2">Young leaves</tissue>
    </source>
</reference>
<dbReference type="InterPro" id="IPR008979">
    <property type="entry name" value="Galactose-bd-like_sf"/>
</dbReference>
<dbReference type="InterPro" id="IPR041392">
    <property type="entry name" value="GHD"/>
</dbReference>
<protein>
    <submittedName>
        <fullName evidence="2">Beta-galactosidase 8-like protein</fullName>
    </submittedName>
</protein>
<accession>A0A2K3LQY2</accession>
<dbReference type="STRING" id="57577.A0A2K3LQY2"/>
<dbReference type="Proteomes" id="UP000236291">
    <property type="component" value="Unassembled WGS sequence"/>
</dbReference>
<dbReference type="AlphaFoldDB" id="A0A2K3LQY2"/>
<sequence>AAVYNTGSVCAAFLANVDTKSDKTVNFSGNSYHLPAWSVSILPDCKNVVLNTAKINSASAISSFVTERSKEDIEQIYTTADRSDYLWYTLSVVDLKDDPGSQTVLHIESLGHSLHAFIIGKLAGNQAGNSGKAKLNVELQV</sequence>
<evidence type="ECO:0000313" key="3">
    <source>
        <dbReference type="Proteomes" id="UP000236291"/>
    </source>
</evidence>
<dbReference type="PANTHER" id="PTHR23421">
    <property type="entry name" value="BETA-GALACTOSIDASE RELATED"/>
    <property type="match status" value="1"/>
</dbReference>
<dbReference type="InterPro" id="IPR001944">
    <property type="entry name" value="Glycoside_Hdrlase_35"/>
</dbReference>
<feature type="non-terminal residue" evidence="2">
    <location>
        <position position="1"/>
    </location>
</feature>
<dbReference type="GO" id="GO:0004553">
    <property type="term" value="F:hydrolase activity, hydrolyzing O-glycosyl compounds"/>
    <property type="evidence" value="ECO:0007669"/>
    <property type="project" value="InterPro"/>
</dbReference>
<dbReference type="SUPFAM" id="SSF49785">
    <property type="entry name" value="Galactose-binding domain-like"/>
    <property type="match status" value="1"/>
</dbReference>
<dbReference type="GO" id="GO:0005975">
    <property type="term" value="P:carbohydrate metabolic process"/>
    <property type="evidence" value="ECO:0007669"/>
    <property type="project" value="InterPro"/>
</dbReference>
<feature type="domain" description="Beta-galactosidase beta-sandwich" evidence="1">
    <location>
        <begin position="3"/>
        <end position="55"/>
    </location>
</feature>
<dbReference type="Pfam" id="PF17834">
    <property type="entry name" value="GHD"/>
    <property type="match status" value="1"/>
</dbReference>
<comment type="caution">
    <text evidence="2">The sequence shown here is derived from an EMBL/GenBank/DDBJ whole genome shotgun (WGS) entry which is preliminary data.</text>
</comment>
<evidence type="ECO:0000259" key="1">
    <source>
        <dbReference type="Pfam" id="PF17834"/>
    </source>
</evidence>
<proteinExistence type="predicted"/>